<feature type="domain" description="Origin recognition complex subunit 3 winged helix C-terminal" evidence="8">
    <location>
        <begin position="524"/>
        <end position="601"/>
    </location>
</feature>
<reference evidence="9 10" key="1">
    <citation type="submission" date="2016-07" db="EMBL/GenBank/DDBJ databases">
        <title>Pervasive Adenine N6-methylation of Active Genes in Fungi.</title>
        <authorList>
            <consortium name="DOE Joint Genome Institute"/>
            <person name="Mondo S.J."/>
            <person name="Dannebaum R.O."/>
            <person name="Kuo R.C."/>
            <person name="Labutti K."/>
            <person name="Haridas S."/>
            <person name="Kuo A."/>
            <person name="Salamov A."/>
            <person name="Ahrendt S.R."/>
            <person name="Lipzen A."/>
            <person name="Sullivan W."/>
            <person name="Andreopoulos W.B."/>
            <person name="Clum A."/>
            <person name="Lindquist E."/>
            <person name="Daum C."/>
            <person name="Ramamoorthy G.K."/>
            <person name="Gryganskyi A."/>
            <person name="Culley D."/>
            <person name="Magnuson J.K."/>
            <person name="James T.Y."/>
            <person name="O'Malley M.A."/>
            <person name="Stajich J.E."/>
            <person name="Spatafora J.W."/>
            <person name="Visel A."/>
            <person name="Grigoriev I.V."/>
        </authorList>
    </citation>
    <scope>NUCLEOTIDE SEQUENCE [LARGE SCALE GENOMIC DNA]</scope>
    <source>
        <strain evidence="9 10">12-1054</strain>
    </source>
</reference>
<dbReference type="EMBL" id="MCFI01000001">
    <property type="protein sequence ID" value="ORY87964.1"/>
    <property type="molecule type" value="Genomic_DNA"/>
</dbReference>
<dbReference type="PANTHER" id="PTHR12748">
    <property type="entry name" value="ORIGIN RECOGNITION COMPLEX SUBUNIT 3"/>
    <property type="match status" value="1"/>
</dbReference>
<comment type="caution">
    <text evidence="9">The sequence shown here is derived from an EMBL/GenBank/DDBJ whole genome shotgun (WGS) entry which is preliminary data.</text>
</comment>
<evidence type="ECO:0000259" key="7">
    <source>
        <dbReference type="Pfam" id="PF07034"/>
    </source>
</evidence>
<keyword evidence="3" id="KW-0235">DNA replication</keyword>
<sequence length="605" mass="68120">MSQQSIVDSCFFSRPDDKSKRKRRSRSAFEGSPRYAAFEQCLAQLNGCVETHLKEENLALVARLLQFIQAPHHTAWPTRQIKCAVLQAGSNMSNLARAFVQLEERVFASKKQPCALTVLNASDCTQLRLTMKKLVSSTLAQGKTVTNDTGVQSHDIRLLKVWHEAQREPLPIVVAIPNLEGFAPGLVTELIQHFSTEEDLDIRFMLGVPTSFGQYQTAISTASIRLLDVERVSLDSDQQAVEKIIFTHLIESDNTLRLGFDAYQVLRSHFQHSTRSLEQFVAGLRYQLLCFFYSNELAHLVREPQHLVEMSAEDRRLVCQLPSFREHIKALVGSKKLPSLHRAEALLSNDDEALRKLCLDAVDSIASYKANLHVVFRVWDILRSLTSAQRFSFPDSYGVLLERGLATSSITKESLISLKKFPTEKTEAFLRACLAKLGECAIAQQLALYSAALAESVSSEQKVTIEIHDYLKELFETHLISHEHLLLHELFWTNSTRSYDAAYTAATRQSLAAALKTPSLYLGEMSVDPYAPALFKLFQDSGQLVNVYDWFQAYGQVCGEQGGDEEAEKLQQALFARGTAELQFLGFFKSTKRKTDHVQKTFSTL</sequence>
<evidence type="ECO:0000256" key="2">
    <source>
        <dbReference type="ARBA" id="ARBA00010977"/>
    </source>
</evidence>
<dbReference type="GO" id="GO:0005656">
    <property type="term" value="C:nuclear pre-replicative complex"/>
    <property type="evidence" value="ECO:0007669"/>
    <property type="project" value="TreeGrafter"/>
</dbReference>
<dbReference type="Proteomes" id="UP000193685">
    <property type="component" value="Unassembled WGS sequence"/>
</dbReference>
<keyword evidence="5" id="KW-0539">Nucleus</keyword>
<accession>A0A1Y2FXE9</accession>
<evidence type="ECO:0000256" key="1">
    <source>
        <dbReference type="ARBA" id="ARBA00004123"/>
    </source>
</evidence>
<evidence type="ECO:0000313" key="9">
    <source>
        <dbReference type="EMBL" id="ORY87964.1"/>
    </source>
</evidence>
<evidence type="ECO:0000256" key="3">
    <source>
        <dbReference type="ARBA" id="ARBA00022705"/>
    </source>
</evidence>
<dbReference type="InterPro" id="IPR045667">
    <property type="entry name" value="ORC3_N"/>
</dbReference>
<dbReference type="Pfam" id="PF07034">
    <property type="entry name" value="ORC3_N"/>
    <property type="match status" value="1"/>
</dbReference>
<keyword evidence="10" id="KW-1185">Reference proteome</keyword>
<evidence type="ECO:0000313" key="10">
    <source>
        <dbReference type="Proteomes" id="UP000193685"/>
    </source>
</evidence>
<dbReference type="Pfam" id="PF18137">
    <property type="entry name" value="WHD_ORC"/>
    <property type="match status" value="1"/>
</dbReference>
<dbReference type="GO" id="GO:0031261">
    <property type="term" value="C:DNA replication preinitiation complex"/>
    <property type="evidence" value="ECO:0007669"/>
    <property type="project" value="TreeGrafter"/>
</dbReference>
<dbReference type="OrthoDB" id="10265211at2759"/>
<dbReference type="GO" id="GO:0003688">
    <property type="term" value="F:DNA replication origin binding"/>
    <property type="evidence" value="ECO:0007669"/>
    <property type="project" value="TreeGrafter"/>
</dbReference>
<evidence type="ECO:0000259" key="8">
    <source>
        <dbReference type="Pfam" id="PF18137"/>
    </source>
</evidence>
<proteinExistence type="inferred from homology"/>
<comment type="similarity">
    <text evidence="2">Belongs to the ORC3 family.</text>
</comment>
<dbReference type="InterPro" id="IPR040855">
    <property type="entry name" value="ORC_WH_C"/>
</dbReference>
<dbReference type="GeneID" id="63782896"/>
<feature type="domain" description="Origin recognition complex subunit 3 N-terminal" evidence="7">
    <location>
        <begin position="25"/>
        <end position="298"/>
    </location>
</feature>
<evidence type="ECO:0000256" key="4">
    <source>
        <dbReference type="ARBA" id="ARBA00023125"/>
    </source>
</evidence>
<evidence type="ECO:0000256" key="5">
    <source>
        <dbReference type="ARBA" id="ARBA00023242"/>
    </source>
</evidence>
<comment type="subcellular location">
    <subcellularLocation>
        <location evidence="1">Nucleus</location>
    </subcellularLocation>
</comment>
<dbReference type="AlphaFoldDB" id="A0A1Y2FXE9"/>
<dbReference type="STRING" id="56484.A0A1Y2FXE9"/>
<dbReference type="OMA" id="KYAYMHH"/>
<feature type="region of interest" description="Disordered" evidence="6">
    <location>
        <begin position="1"/>
        <end position="26"/>
    </location>
</feature>
<dbReference type="InterPro" id="IPR020795">
    <property type="entry name" value="ORC3"/>
</dbReference>
<dbReference type="RefSeq" id="XP_040728459.1">
    <property type="nucleotide sequence ID" value="XM_040866297.1"/>
</dbReference>
<name>A0A1Y2FXE9_PROLT</name>
<evidence type="ECO:0000256" key="6">
    <source>
        <dbReference type="SAM" id="MobiDB-lite"/>
    </source>
</evidence>
<dbReference type="GO" id="GO:0006270">
    <property type="term" value="P:DNA replication initiation"/>
    <property type="evidence" value="ECO:0007669"/>
    <property type="project" value="TreeGrafter"/>
</dbReference>
<protein>
    <submittedName>
        <fullName evidence="9">Origin recognition complex subunit 3 N-terminus-domain-containing protein</fullName>
    </submittedName>
</protein>
<dbReference type="PANTHER" id="PTHR12748:SF0">
    <property type="entry name" value="ORIGIN RECOGNITION COMPLEX SUBUNIT 3"/>
    <property type="match status" value="1"/>
</dbReference>
<gene>
    <name evidence="9" type="ORF">BCR37DRAFT_18284</name>
</gene>
<dbReference type="CDD" id="cd20704">
    <property type="entry name" value="Orc3"/>
    <property type="match status" value="1"/>
</dbReference>
<dbReference type="GO" id="GO:0005664">
    <property type="term" value="C:nuclear origin of replication recognition complex"/>
    <property type="evidence" value="ECO:0007669"/>
    <property type="project" value="InterPro"/>
</dbReference>
<organism evidence="9 10">
    <name type="scientific">Protomyces lactucae-debilis</name>
    <dbReference type="NCBI Taxonomy" id="2754530"/>
    <lineage>
        <taxon>Eukaryota</taxon>
        <taxon>Fungi</taxon>
        <taxon>Dikarya</taxon>
        <taxon>Ascomycota</taxon>
        <taxon>Taphrinomycotina</taxon>
        <taxon>Taphrinomycetes</taxon>
        <taxon>Taphrinales</taxon>
        <taxon>Protomycetaceae</taxon>
        <taxon>Protomyces</taxon>
    </lineage>
</organism>
<keyword evidence="4" id="KW-0238">DNA-binding</keyword>